<reference evidence="10" key="1">
    <citation type="submission" date="2021-06" db="EMBL/GenBank/DDBJ databases">
        <authorList>
            <person name="Kallberg Y."/>
            <person name="Tangrot J."/>
            <person name="Rosling A."/>
        </authorList>
    </citation>
    <scope>NUCLEOTIDE SEQUENCE</scope>
    <source>
        <strain evidence="10">87-6 pot B 2015</strain>
    </source>
</reference>
<evidence type="ECO:0000313" key="10">
    <source>
        <dbReference type="EMBL" id="CAG8634779.1"/>
    </source>
</evidence>
<proteinExistence type="inferred from homology"/>
<keyword evidence="7" id="KW-0106">Calcium</keyword>
<evidence type="ECO:0000256" key="7">
    <source>
        <dbReference type="PIRSR" id="PIRSR608901-1"/>
    </source>
</evidence>
<evidence type="ECO:0000313" key="11">
    <source>
        <dbReference type="Proteomes" id="UP000789375"/>
    </source>
</evidence>
<evidence type="ECO:0000256" key="5">
    <source>
        <dbReference type="ARBA" id="ARBA00022989"/>
    </source>
</evidence>
<evidence type="ECO:0000256" key="6">
    <source>
        <dbReference type="ARBA" id="ARBA00023136"/>
    </source>
</evidence>
<evidence type="ECO:0000256" key="3">
    <source>
        <dbReference type="ARBA" id="ARBA00022692"/>
    </source>
</evidence>
<evidence type="ECO:0000256" key="4">
    <source>
        <dbReference type="ARBA" id="ARBA00022801"/>
    </source>
</evidence>
<protein>
    <submittedName>
        <fullName evidence="10">2985_t:CDS:1</fullName>
    </submittedName>
</protein>
<feature type="transmembrane region" description="Helical" evidence="9">
    <location>
        <begin position="216"/>
        <end position="233"/>
    </location>
</feature>
<feature type="transmembrane region" description="Helical" evidence="9">
    <location>
        <begin position="158"/>
        <end position="177"/>
    </location>
</feature>
<evidence type="ECO:0000256" key="1">
    <source>
        <dbReference type="ARBA" id="ARBA00004141"/>
    </source>
</evidence>
<keyword evidence="8" id="KW-0862">Zinc</keyword>
<dbReference type="Pfam" id="PF05875">
    <property type="entry name" value="Ceramidase"/>
    <property type="match status" value="1"/>
</dbReference>
<feature type="transmembrane region" description="Helical" evidence="9">
    <location>
        <begin position="283"/>
        <end position="300"/>
    </location>
</feature>
<feature type="transmembrane region" description="Helical" evidence="9">
    <location>
        <begin position="132"/>
        <end position="151"/>
    </location>
</feature>
<evidence type="ECO:0000256" key="2">
    <source>
        <dbReference type="ARBA" id="ARBA00009780"/>
    </source>
</evidence>
<dbReference type="Proteomes" id="UP000789375">
    <property type="component" value="Unassembled WGS sequence"/>
</dbReference>
<accession>A0A9N9DH21</accession>
<dbReference type="GO" id="GO:0046514">
    <property type="term" value="P:ceramide catabolic process"/>
    <property type="evidence" value="ECO:0007669"/>
    <property type="project" value="TreeGrafter"/>
</dbReference>
<feature type="binding site" evidence="7">
    <location>
        <position position="131"/>
    </location>
    <ligand>
        <name>Ca(2+)</name>
        <dbReference type="ChEBI" id="CHEBI:29108"/>
    </ligand>
</feature>
<feature type="binding site" evidence="8">
    <location>
        <position position="178"/>
    </location>
    <ligand>
        <name>Zn(2+)</name>
        <dbReference type="ChEBI" id="CHEBI:29105"/>
        <note>catalytic</note>
    </ligand>
</feature>
<gene>
    <name evidence="10" type="ORF">FMOSSE_LOCUS10675</name>
</gene>
<keyword evidence="3 9" id="KW-0812">Transmembrane</keyword>
<dbReference type="InterPro" id="IPR008901">
    <property type="entry name" value="ACER"/>
</dbReference>
<dbReference type="PANTHER" id="PTHR46187">
    <property type="entry name" value="ALKALINE CERAMIDASE 3"/>
    <property type="match status" value="1"/>
</dbReference>
<evidence type="ECO:0000256" key="8">
    <source>
        <dbReference type="PIRSR" id="PIRSR608901-2"/>
    </source>
</evidence>
<organism evidence="10 11">
    <name type="scientific">Funneliformis mosseae</name>
    <name type="common">Endomycorrhizal fungus</name>
    <name type="synonym">Glomus mosseae</name>
    <dbReference type="NCBI Taxonomy" id="27381"/>
    <lineage>
        <taxon>Eukaryota</taxon>
        <taxon>Fungi</taxon>
        <taxon>Fungi incertae sedis</taxon>
        <taxon>Mucoromycota</taxon>
        <taxon>Glomeromycotina</taxon>
        <taxon>Glomeromycetes</taxon>
        <taxon>Glomerales</taxon>
        <taxon>Glomeraceae</taxon>
        <taxon>Funneliformis</taxon>
    </lineage>
</organism>
<dbReference type="GO" id="GO:0046872">
    <property type="term" value="F:metal ion binding"/>
    <property type="evidence" value="ECO:0007669"/>
    <property type="project" value="UniProtKB-KW"/>
</dbReference>
<name>A0A9N9DH21_FUNMO</name>
<comment type="subcellular location">
    <subcellularLocation>
        <location evidence="1">Membrane</location>
        <topology evidence="1">Multi-pass membrane protein</topology>
    </subcellularLocation>
</comment>
<dbReference type="PANTHER" id="PTHR46187:SF3">
    <property type="entry name" value="ALKALINE CERAMIDASE 3"/>
    <property type="match status" value="1"/>
</dbReference>
<keyword evidence="6 9" id="KW-0472">Membrane</keyword>
<keyword evidence="4" id="KW-0378">Hydrolase</keyword>
<evidence type="ECO:0000256" key="9">
    <source>
        <dbReference type="SAM" id="Phobius"/>
    </source>
</evidence>
<feature type="transmembrane region" description="Helical" evidence="9">
    <location>
        <begin position="249"/>
        <end position="271"/>
    </location>
</feature>
<dbReference type="GO" id="GO:0005789">
    <property type="term" value="C:endoplasmic reticulum membrane"/>
    <property type="evidence" value="ECO:0007669"/>
    <property type="project" value="TreeGrafter"/>
</dbReference>
<comment type="caution">
    <text evidence="10">The sequence shown here is derived from an EMBL/GenBank/DDBJ whole genome shotgun (WGS) entry which is preliminary data.</text>
</comment>
<feature type="transmembrane region" description="Helical" evidence="9">
    <location>
        <begin position="183"/>
        <end position="204"/>
    </location>
</feature>
<keyword evidence="5 9" id="KW-1133">Transmembrane helix</keyword>
<dbReference type="EMBL" id="CAJVPP010003675">
    <property type="protein sequence ID" value="CAG8634779.1"/>
    <property type="molecule type" value="Genomic_DNA"/>
</dbReference>
<feature type="binding site" evidence="8">
    <location>
        <position position="325"/>
    </location>
    <ligand>
        <name>Zn(2+)</name>
        <dbReference type="ChEBI" id="CHEBI:29105"/>
        <note>catalytic</note>
    </ligand>
</feature>
<comment type="similarity">
    <text evidence="2">Belongs to the alkaline ceramidase family.</text>
</comment>
<keyword evidence="7" id="KW-0479">Metal-binding</keyword>
<sequence length="399" mass="46616">MSSDTISELDEFVIEIIQDFNWYRLTEEQEELLDELIPNEEAKRRFKKHGLCRWYPFDVEYRRQCDEAEEYNKSLLKPRSPAAHPQAIYTSRRLVVDDLPEPQNSKEFNDQYYNGSVSLEFDFTKLKFEAEFFNTISSFCMVCAGVFGVMMHYKGFELRYPIAFASIIIVGIGSILFHGTLLFSLQLFDEIPMMFCVLTLLYSVVENKPQKRFGNWFPILLICWGIGIIYVMIHSGKEYDNELMKSIEFYVFQGTFVAMSIFVYAHTIMIVLNPDGEPSITRLWLLGSAVFSLGYIGWHIDLRFCSVVHQLPFALPNPQLHAWWHLMASYGSYLLCVLVAYDRAKVLGKKPTLKWMFNALPFVQLSSFESRDEKSSLKNKKELPYDEQFDEKSPLIRKF</sequence>
<dbReference type="AlphaFoldDB" id="A0A9N9DH21"/>
<comment type="cofactor">
    <cofactor evidence="8">
        <name>Zn(2+)</name>
        <dbReference type="ChEBI" id="CHEBI:29105"/>
    </cofactor>
</comment>
<keyword evidence="11" id="KW-1185">Reference proteome</keyword>
<feature type="transmembrane region" description="Helical" evidence="9">
    <location>
        <begin position="320"/>
        <end position="341"/>
    </location>
</feature>
<dbReference type="GO" id="GO:0046513">
    <property type="term" value="P:ceramide biosynthetic process"/>
    <property type="evidence" value="ECO:0007669"/>
    <property type="project" value="TreeGrafter"/>
</dbReference>
<dbReference type="GO" id="GO:0016811">
    <property type="term" value="F:hydrolase activity, acting on carbon-nitrogen (but not peptide) bonds, in linear amides"/>
    <property type="evidence" value="ECO:0007669"/>
    <property type="project" value="InterPro"/>
</dbReference>
<feature type="binding site" evidence="8">
    <location>
        <position position="321"/>
    </location>
    <ligand>
        <name>Zn(2+)</name>
        <dbReference type="ChEBI" id="CHEBI:29105"/>
        <note>catalytic</note>
    </ligand>
</feature>